<comment type="caution">
    <text evidence="2">The sequence shown here is derived from an EMBL/GenBank/DDBJ whole genome shotgun (WGS) entry which is preliminary data.</text>
</comment>
<dbReference type="EMBL" id="LAVV01008635">
    <property type="protein sequence ID" value="KNZ52310.1"/>
    <property type="molecule type" value="Genomic_DNA"/>
</dbReference>
<keyword evidence="3" id="KW-1185">Reference proteome</keyword>
<organism evidence="2 3">
    <name type="scientific">Puccinia sorghi</name>
    <dbReference type="NCBI Taxonomy" id="27349"/>
    <lineage>
        <taxon>Eukaryota</taxon>
        <taxon>Fungi</taxon>
        <taxon>Dikarya</taxon>
        <taxon>Basidiomycota</taxon>
        <taxon>Pucciniomycotina</taxon>
        <taxon>Pucciniomycetes</taxon>
        <taxon>Pucciniales</taxon>
        <taxon>Pucciniaceae</taxon>
        <taxon>Puccinia</taxon>
    </lineage>
</organism>
<protein>
    <submittedName>
        <fullName evidence="2">Putative signal peptide protein</fullName>
    </submittedName>
</protein>
<accession>A0A0L6UWS4</accession>
<sequence>MMWCFSYSIFVLKPFGVLSLHVLKLFTRYCSSVLGCESNVDRLRGLIVCERCTHTPRLKLRTTRGSLRLPTGAQTPTLKTRLKKSHRVLNMRLFATKKRLLVQLGYKRLLIISLEGNGGKRGGEQPSDNVYVGKSSGSKTTAATVSIFATIRVVTSLAAVGGRAGLEVALTALPDGEAWKQPRTGLSLVAAEGGAPPPRAVAPSARGVAPAAGTVPLATCDAAPPAGNELLPYVSPAGEHHQLGLEHHQLGLEHHQLGLEHHQLGMQHHQLGMEHHQLGMERHHLGLEHHQLRLEQLGLERRRLGQRQHRQVVWQEHQLQRQHHRPKGEIPTRCQLEATVKLRPLGWMKRRCHNPRVSTMLIRESEGCHLYHPKSRLLLACLGKREKLTAKKIFEHEIELGVDELVGKGEGKAEINALFIAYRRLCSGCARTEGCASLIHDVARIGWFTDLSSSSLETQPIGKWTAGRHLGYLPREVTPMPIWMYGFTRLMIHHAEGRHGSSPIRFLLEGSVIGMLKTTYISLFTSRINRVYIDPLLACFVELFVSYTAKKNSMQLTCSMLQPSFHSNSTFCTVTVHQSLVESLLEHGWSNNRSFLGLSACQLQAVEQVLFAVKINQIKNPLIIPYAIQEEEGIVQVEVPPTQPSYHLIPFILQFHILFFPLQVIHSLKLLFLFLRLLLFDSYNNIHCNKNVLNCLPLTCRKSNKAFVTVPKHLHMQTGGVWMTAWLEHAALTSGLSQRQMALVGQDITLTSQADESAFKILTDAFRLQVKPTTLHDASRYSTRGNSRLGSAHGGEMSPGDSSAAVVVERPSSRGSGGLTQRPTVQSHHTSNHSGIYSSSQLLQTSFTLDIVSRLLLHSTLYITQPFRPPYNLKTTPL</sequence>
<gene>
    <name evidence="2" type="ORF">VP01_361g3</name>
</gene>
<feature type="region of interest" description="Disordered" evidence="1">
    <location>
        <begin position="777"/>
        <end position="834"/>
    </location>
</feature>
<dbReference type="AlphaFoldDB" id="A0A0L6UWS4"/>
<evidence type="ECO:0000313" key="2">
    <source>
        <dbReference type="EMBL" id="KNZ52310.1"/>
    </source>
</evidence>
<evidence type="ECO:0000256" key="1">
    <source>
        <dbReference type="SAM" id="MobiDB-lite"/>
    </source>
</evidence>
<name>A0A0L6UWS4_9BASI</name>
<reference evidence="2 3" key="1">
    <citation type="submission" date="2015-08" db="EMBL/GenBank/DDBJ databases">
        <title>Next Generation Sequencing and Analysis of the Genome of Puccinia sorghi L Schw, the Causal Agent of Maize Common Rust.</title>
        <authorList>
            <person name="Rochi L."/>
            <person name="Burguener G."/>
            <person name="Darino M."/>
            <person name="Turjanski A."/>
            <person name="Kreff E."/>
            <person name="Dieguez M.J."/>
            <person name="Sacco F."/>
        </authorList>
    </citation>
    <scope>NUCLEOTIDE SEQUENCE [LARGE SCALE GENOMIC DNA]</scope>
    <source>
        <strain evidence="2 3">RO10H11247</strain>
    </source>
</reference>
<evidence type="ECO:0000313" key="3">
    <source>
        <dbReference type="Proteomes" id="UP000037035"/>
    </source>
</evidence>
<dbReference type="VEuPathDB" id="FungiDB:VP01_361g3"/>
<dbReference type="Proteomes" id="UP000037035">
    <property type="component" value="Unassembled WGS sequence"/>
</dbReference>
<feature type="compositionally biased region" description="Polar residues" evidence="1">
    <location>
        <begin position="780"/>
        <end position="789"/>
    </location>
</feature>
<feature type="compositionally biased region" description="Polar residues" evidence="1">
    <location>
        <begin position="819"/>
        <end position="834"/>
    </location>
</feature>
<proteinExistence type="predicted"/>